<evidence type="ECO:0000313" key="2">
    <source>
        <dbReference type="EMBL" id="MPC48583.1"/>
    </source>
</evidence>
<dbReference type="AlphaFoldDB" id="A0A5B7FUF7"/>
<reference evidence="2 3" key="1">
    <citation type="submission" date="2019-05" db="EMBL/GenBank/DDBJ databases">
        <title>Another draft genome of Portunus trituberculatus and its Hox gene families provides insights of decapod evolution.</title>
        <authorList>
            <person name="Jeong J.-H."/>
            <person name="Song I."/>
            <person name="Kim S."/>
            <person name="Choi T."/>
            <person name="Kim D."/>
            <person name="Ryu S."/>
            <person name="Kim W."/>
        </authorList>
    </citation>
    <scope>NUCLEOTIDE SEQUENCE [LARGE SCALE GENOMIC DNA]</scope>
    <source>
        <tissue evidence="2">Muscle</tissue>
    </source>
</reference>
<name>A0A5B7FUF7_PORTR</name>
<organism evidence="2 3">
    <name type="scientific">Portunus trituberculatus</name>
    <name type="common">Swimming crab</name>
    <name type="synonym">Neptunus trituberculatus</name>
    <dbReference type="NCBI Taxonomy" id="210409"/>
    <lineage>
        <taxon>Eukaryota</taxon>
        <taxon>Metazoa</taxon>
        <taxon>Ecdysozoa</taxon>
        <taxon>Arthropoda</taxon>
        <taxon>Crustacea</taxon>
        <taxon>Multicrustacea</taxon>
        <taxon>Malacostraca</taxon>
        <taxon>Eumalacostraca</taxon>
        <taxon>Eucarida</taxon>
        <taxon>Decapoda</taxon>
        <taxon>Pleocyemata</taxon>
        <taxon>Brachyura</taxon>
        <taxon>Eubrachyura</taxon>
        <taxon>Portunoidea</taxon>
        <taxon>Portunidae</taxon>
        <taxon>Portuninae</taxon>
        <taxon>Portunus</taxon>
    </lineage>
</organism>
<gene>
    <name evidence="2" type="ORF">E2C01_042360</name>
</gene>
<dbReference type="EMBL" id="VSRR010008362">
    <property type="protein sequence ID" value="MPC48583.1"/>
    <property type="molecule type" value="Genomic_DNA"/>
</dbReference>
<dbReference type="Proteomes" id="UP000324222">
    <property type="component" value="Unassembled WGS sequence"/>
</dbReference>
<evidence type="ECO:0000256" key="1">
    <source>
        <dbReference type="SAM" id="MobiDB-lite"/>
    </source>
</evidence>
<protein>
    <submittedName>
        <fullName evidence="2">Uncharacterized protein</fullName>
    </submittedName>
</protein>
<feature type="region of interest" description="Disordered" evidence="1">
    <location>
        <begin position="1"/>
        <end position="33"/>
    </location>
</feature>
<comment type="caution">
    <text evidence="2">The sequence shown here is derived from an EMBL/GenBank/DDBJ whole genome shotgun (WGS) entry which is preliminary data.</text>
</comment>
<evidence type="ECO:0000313" key="3">
    <source>
        <dbReference type="Proteomes" id="UP000324222"/>
    </source>
</evidence>
<accession>A0A5B7FUF7</accession>
<sequence>MKSTRTTGDAEDWHGKRGGSGRGAKNSRWGGAGCQKWWGCRNVLGEVGGDAEGICRKTQKVSAVKR</sequence>
<proteinExistence type="predicted"/>
<keyword evidence="3" id="KW-1185">Reference proteome</keyword>